<dbReference type="GO" id="GO:0140359">
    <property type="term" value="F:ABC-type transporter activity"/>
    <property type="evidence" value="ECO:0007669"/>
    <property type="project" value="InterPro"/>
</dbReference>
<dbReference type="KEGG" id="fpk:IA06_01395"/>
<evidence type="ECO:0000313" key="7">
    <source>
        <dbReference type="EMBL" id="QRE04517.1"/>
    </source>
</evidence>
<dbReference type="KEGG" id="fpw:IA04_01340"/>
<comment type="subcellular location">
    <subcellularLocation>
        <location evidence="1">Cell membrane</location>
        <topology evidence="1">Multi-pass membrane protein</topology>
    </subcellularLocation>
</comment>
<reference evidence="7 8" key="1">
    <citation type="submission" date="2020-07" db="EMBL/GenBank/DDBJ databases">
        <title>Genomic characterization of Flavobacterium psychrophilum strains.</title>
        <authorList>
            <person name="Castillo D."/>
            <person name="Jorgensen J."/>
            <person name="Middelboe M."/>
        </authorList>
    </citation>
    <scope>NUCLEOTIDE SEQUENCE [LARGE SCALE GENOMIC DNA]</scope>
    <source>
        <strain evidence="7 8">FPS-R7</strain>
    </source>
</reference>
<dbReference type="Proteomes" id="UP000596329">
    <property type="component" value="Chromosome"/>
</dbReference>
<keyword evidence="3" id="KW-0812">Transmembrane</keyword>
<dbReference type="PANTHER" id="PTHR30294:SF29">
    <property type="entry name" value="MULTIDRUG ABC TRANSPORTER PERMEASE YBHS-RELATED"/>
    <property type="match status" value="1"/>
</dbReference>
<dbReference type="KEGG" id="fpq:IB65_01340"/>
<feature type="domain" description="ABC-2 type transporter transmembrane" evidence="6">
    <location>
        <begin position="24"/>
        <end position="371"/>
    </location>
</feature>
<dbReference type="KEGG" id="fpv:IA03_01400"/>
<protein>
    <submittedName>
        <fullName evidence="7">ABC transporter permease</fullName>
    </submittedName>
</protein>
<dbReference type="Pfam" id="PF12698">
    <property type="entry name" value="ABC2_membrane_3"/>
    <property type="match status" value="1"/>
</dbReference>
<keyword evidence="2" id="KW-1003">Cell membrane</keyword>
<evidence type="ECO:0000313" key="8">
    <source>
        <dbReference type="Proteomes" id="UP000596329"/>
    </source>
</evidence>
<accession>A0A075RFL5</accession>
<evidence type="ECO:0000256" key="4">
    <source>
        <dbReference type="ARBA" id="ARBA00022989"/>
    </source>
</evidence>
<keyword evidence="5" id="KW-0472">Membrane</keyword>
<dbReference type="RefSeq" id="WP_011962466.1">
    <property type="nucleotide sequence ID" value="NZ_CBCRUL010000017.1"/>
</dbReference>
<dbReference type="EMBL" id="CP059075">
    <property type="protein sequence ID" value="QRE04517.1"/>
    <property type="molecule type" value="Genomic_DNA"/>
</dbReference>
<dbReference type="Gene3D" id="3.40.1710.10">
    <property type="entry name" value="abc type-2 transporter like domain"/>
    <property type="match status" value="1"/>
</dbReference>
<dbReference type="AlphaFoldDB" id="A0A075RFL5"/>
<keyword evidence="4" id="KW-1133">Transmembrane helix</keyword>
<dbReference type="KEGG" id="fpc:FPSM_00330"/>
<organism evidence="7 8">
    <name type="scientific">Flavobacterium psychrophilum</name>
    <dbReference type="NCBI Taxonomy" id="96345"/>
    <lineage>
        <taxon>Bacteria</taxon>
        <taxon>Pseudomonadati</taxon>
        <taxon>Bacteroidota</taxon>
        <taxon>Flavobacteriia</taxon>
        <taxon>Flavobacteriales</taxon>
        <taxon>Flavobacteriaceae</taxon>
        <taxon>Flavobacterium</taxon>
    </lineage>
</organism>
<proteinExistence type="predicted"/>
<gene>
    <name evidence="7" type="ORF">H0H26_02645</name>
</gene>
<dbReference type="PANTHER" id="PTHR30294">
    <property type="entry name" value="MEMBRANE COMPONENT OF ABC TRANSPORTER YHHJ-RELATED"/>
    <property type="match status" value="1"/>
</dbReference>
<evidence type="ECO:0000256" key="1">
    <source>
        <dbReference type="ARBA" id="ARBA00004651"/>
    </source>
</evidence>
<dbReference type="InterPro" id="IPR051449">
    <property type="entry name" value="ABC-2_transporter_component"/>
</dbReference>
<evidence type="ECO:0000259" key="6">
    <source>
        <dbReference type="Pfam" id="PF12698"/>
    </source>
</evidence>
<name>A0A075RFL5_FLAPS</name>
<evidence type="ECO:0000256" key="2">
    <source>
        <dbReference type="ARBA" id="ARBA00022475"/>
    </source>
</evidence>
<evidence type="ECO:0000256" key="5">
    <source>
        <dbReference type="ARBA" id="ARBA00023136"/>
    </source>
</evidence>
<sequence>MKNILQLIAREFKLFFGNKILRMLFIGAPVMYGFLVGSVYEKGKVTNLPIVVVDEDQSAMSQKLIQMFSENEVLKIVNVLNNTNQSRTVALKRDAPCVVVIPRDFESQILQKHYPELVVFVDASNTLTANFASSNINLCVATLKAGIQIEGLKKQGLSQKIAETQYEPFKTTFIKENIRSGNYLYFMLPGVLLTVFQQVLLLGLALSFSSEFENNTFKDLVKKMSNPFGLIFVKVIPYLLMSMGILWLYYGFSVYYRLPLHTDWFPFASATFLFVFSVCCIGILGSILLPNQLKATEVLMVVATPSFILSGFTWPLSQMPVWVQNIANAIPLTHYLKIYRILFVEKGDFTKIVNPLWAMLIIGMVCFSLATVFLHLKIRKLKRNN</sequence>
<dbReference type="OMA" id="AVRMRFN"/>
<dbReference type="GeneID" id="66553926"/>
<dbReference type="GO" id="GO:0005886">
    <property type="term" value="C:plasma membrane"/>
    <property type="evidence" value="ECO:0007669"/>
    <property type="project" value="UniProtKB-SubCell"/>
</dbReference>
<dbReference type="InterPro" id="IPR013525">
    <property type="entry name" value="ABC2_TM"/>
</dbReference>
<evidence type="ECO:0000256" key="3">
    <source>
        <dbReference type="ARBA" id="ARBA00022692"/>
    </source>
</evidence>